<comment type="caution">
    <text evidence="1">The sequence shown here is derived from an EMBL/GenBank/DDBJ whole genome shotgun (WGS) entry which is preliminary data.</text>
</comment>
<sequence>MRSPARWEARRPLSFYLEGRKEGAGLERRTRMNGLHGNQDSLVGPVVNEGIAVAYTPGSNRSTGSC</sequence>
<proteinExistence type="predicted"/>
<dbReference type="EMBL" id="BSEH01001009">
    <property type="protein sequence ID" value="GLJ59526.1"/>
    <property type="molecule type" value="Genomic_DNA"/>
</dbReference>
<organism evidence="1 2">
    <name type="scientific">Cryptomeria japonica</name>
    <name type="common">Japanese cedar</name>
    <name type="synonym">Cupressus japonica</name>
    <dbReference type="NCBI Taxonomy" id="3369"/>
    <lineage>
        <taxon>Eukaryota</taxon>
        <taxon>Viridiplantae</taxon>
        <taxon>Streptophyta</taxon>
        <taxon>Embryophyta</taxon>
        <taxon>Tracheophyta</taxon>
        <taxon>Spermatophyta</taxon>
        <taxon>Pinopsida</taxon>
        <taxon>Pinidae</taxon>
        <taxon>Conifers II</taxon>
        <taxon>Cupressales</taxon>
        <taxon>Cupressaceae</taxon>
        <taxon>Cryptomeria</taxon>
    </lineage>
</organism>
<evidence type="ECO:0000313" key="2">
    <source>
        <dbReference type="Proteomes" id="UP001234787"/>
    </source>
</evidence>
<dbReference type="AlphaFoldDB" id="A0AAD3NTP0"/>
<name>A0AAD3NTP0_CRYJA</name>
<evidence type="ECO:0000313" key="1">
    <source>
        <dbReference type="EMBL" id="GLJ59526.1"/>
    </source>
</evidence>
<accession>A0AAD3NTP0</accession>
<reference evidence="1" key="1">
    <citation type="submission" date="2022-12" db="EMBL/GenBank/DDBJ databases">
        <title>Chromosome-Level Genome Assembly of Japanese Cedar (Cryptomeriajaponica D. Don).</title>
        <authorList>
            <person name="Fujino T."/>
            <person name="Yamaguchi K."/>
            <person name="Yokoyama T."/>
            <person name="Hamanaka T."/>
            <person name="Harazono Y."/>
            <person name="Kamada H."/>
            <person name="Kobayashi W."/>
            <person name="Ujino-Ihara T."/>
            <person name="Uchiyama K."/>
            <person name="Matsumoto A."/>
            <person name="Izuno A."/>
            <person name="Tsumura Y."/>
            <person name="Toyoda A."/>
            <person name="Shigenobu S."/>
            <person name="Moriguchi Y."/>
            <person name="Ueno S."/>
            <person name="Kasahara M."/>
        </authorList>
    </citation>
    <scope>NUCLEOTIDE SEQUENCE</scope>
</reference>
<protein>
    <submittedName>
        <fullName evidence="1">Uncharacterized protein</fullName>
    </submittedName>
</protein>
<keyword evidence="2" id="KW-1185">Reference proteome</keyword>
<dbReference type="Proteomes" id="UP001234787">
    <property type="component" value="Unassembled WGS sequence"/>
</dbReference>
<gene>
    <name evidence="1" type="ORF">SUGI_1512500</name>
</gene>